<evidence type="ECO:0000313" key="2">
    <source>
        <dbReference type="EMBL" id="ETO85990.1"/>
    </source>
</evidence>
<evidence type="ECO:0000313" key="3">
    <source>
        <dbReference type="Proteomes" id="UP000028582"/>
    </source>
</evidence>
<organism evidence="2 3">
    <name type="scientific">Phytophthora nicotianae P1976</name>
    <dbReference type="NCBI Taxonomy" id="1317066"/>
    <lineage>
        <taxon>Eukaryota</taxon>
        <taxon>Sar</taxon>
        <taxon>Stramenopiles</taxon>
        <taxon>Oomycota</taxon>
        <taxon>Peronosporomycetes</taxon>
        <taxon>Peronosporales</taxon>
        <taxon>Peronosporaceae</taxon>
        <taxon>Phytophthora</taxon>
    </lineage>
</organism>
<feature type="compositionally biased region" description="Polar residues" evidence="1">
    <location>
        <begin position="88"/>
        <end position="98"/>
    </location>
</feature>
<accession>A0A081B4C9</accession>
<dbReference type="EMBL" id="ANJA01000098">
    <property type="protein sequence ID" value="ETO85990.1"/>
    <property type="molecule type" value="Genomic_DNA"/>
</dbReference>
<dbReference type="AlphaFoldDB" id="A0A081B4C9"/>
<proteinExistence type="predicted"/>
<name>A0A081B4C9_PHYNI</name>
<protein>
    <submittedName>
        <fullName evidence="2">Uncharacterized protein</fullName>
    </submittedName>
</protein>
<feature type="region of interest" description="Disordered" evidence="1">
    <location>
        <begin position="66"/>
        <end position="109"/>
    </location>
</feature>
<evidence type="ECO:0000256" key="1">
    <source>
        <dbReference type="SAM" id="MobiDB-lite"/>
    </source>
</evidence>
<sequence length="109" mass="12519">MVSSSSHLFSTDRHSNSSSLVYTNLIKWYKYGETLSRSPHQDVGLNTRWLVRHGVGTTIAGEIFQQDRWMNDSDEESNEPNKRAVDTQDLTQRNSDGSQAEKTRDQKEE</sequence>
<reference evidence="2 3" key="1">
    <citation type="submission" date="2013-11" db="EMBL/GenBank/DDBJ databases">
        <title>The Genome Sequence of Phytophthora parasitica P1976.</title>
        <authorList>
            <consortium name="The Broad Institute Genomics Platform"/>
            <person name="Russ C."/>
            <person name="Tyler B."/>
            <person name="Panabieres F."/>
            <person name="Shan W."/>
            <person name="Tripathy S."/>
            <person name="Grunwald N."/>
            <person name="Machado M."/>
            <person name="Johnson C.S."/>
            <person name="Walker B."/>
            <person name="Young S."/>
            <person name="Zeng Q."/>
            <person name="Gargeya S."/>
            <person name="Fitzgerald M."/>
            <person name="Haas B."/>
            <person name="Abouelleil A."/>
            <person name="Allen A.W."/>
            <person name="Alvarado L."/>
            <person name="Arachchi H.M."/>
            <person name="Berlin A.M."/>
            <person name="Chapman S.B."/>
            <person name="Gainer-Dewar J."/>
            <person name="Goldberg J."/>
            <person name="Griggs A."/>
            <person name="Gujja S."/>
            <person name="Hansen M."/>
            <person name="Howarth C."/>
            <person name="Imamovic A."/>
            <person name="Ireland A."/>
            <person name="Larimer J."/>
            <person name="McCowan C."/>
            <person name="Murphy C."/>
            <person name="Pearson M."/>
            <person name="Poon T.W."/>
            <person name="Priest M."/>
            <person name="Roberts A."/>
            <person name="Saif S."/>
            <person name="Shea T."/>
            <person name="Sisk P."/>
            <person name="Sykes S."/>
            <person name="Wortman J."/>
            <person name="Nusbaum C."/>
            <person name="Birren B."/>
        </authorList>
    </citation>
    <scope>NUCLEOTIDE SEQUENCE [LARGE SCALE GENOMIC DNA]</scope>
    <source>
        <strain evidence="2 3">P1976</strain>
    </source>
</reference>
<dbReference type="Proteomes" id="UP000028582">
    <property type="component" value="Unassembled WGS sequence"/>
</dbReference>
<feature type="compositionally biased region" description="Basic and acidic residues" evidence="1">
    <location>
        <begin position="99"/>
        <end position="109"/>
    </location>
</feature>
<gene>
    <name evidence="2" type="ORF">F444_00418</name>
</gene>
<comment type="caution">
    <text evidence="2">The sequence shown here is derived from an EMBL/GenBank/DDBJ whole genome shotgun (WGS) entry which is preliminary data.</text>
</comment>